<accession>A0A1A7WWV0</accession>
<dbReference type="InterPro" id="IPR043502">
    <property type="entry name" value="DNA/RNA_pol_sf"/>
</dbReference>
<feature type="non-terminal residue" evidence="3">
    <location>
        <position position="1"/>
    </location>
</feature>
<name>A0A1A7WWV0_9TELE</name>
<dbReference type="CDD" id="cd01650">
    <property type="entry name" value="RT_nLTR_like"/>
    <property type="match status" value="1"/>
</dbReference>
<protein>
    <recommendedName>
        <fullName evidence="2">Reverse transcriptase domain-containing protein</fullName>
    </recommendedName>
</protein>
<evidence type="ECO:0000313" key="3">
    <source>
        <dbReference type="EMBL" id="SBP10170.1"/>
    </source>
</evidence>
<organism evidence="3">
    <name type="scientific">Iconisemion striatum</name>
    <dbReference type="NCBI Taxonomy" id="60296"/>
    <lineage>
        <taxon>Eukaryota</taxon>
        <taxon>Metazoa</taxon>
        <taxon>Chordata</taxon>
        <taxon>Craniata</taxon>
        <taxon>Vertebrata</taxon>
        <taxon>Euteleostomi</taxon>
        <taxon>Actinopterygii</taxon>
        <taxon>Neopterygii</taxon>
        <taxon>Teleostei</taxon>
        <taxon>Neoteleostei</taxon>
        <taxon>Acanthomorphata</taxon>
        <taxon>Ovalentaria</taxon>
        <taxon>Atherinomorphae</taxon>
        <taxon>Cyprinodontiformes</taxon>
        <taxon>Nothobranchiidae</taxon>
        <taxon>Iconisemion</taxon>
    </lineage>
</organism>
<proteinExistence type="predicted"/>
<dbReference type="InterPro" id="IPR000477">
    <property type="entry name" value="RT_dom"/>
</dbReference>
<feature type="non-terminal residue" evidence="3">
    <location>
        <position position="327"/>
    </location>
</feature>
<dbReference type="Pfam" id="PF00078">
    <property type="entry name" value="RVT_1"/>
    <property type="match status" value="1"/>
</dbReference>
<reference evidence="3" key="1">
    <citation type="submission" date="2016-05" db="EMBL/GenBank/DDBJ databases">
        <authorList>
            <person name="Lavstsen T."/>
            <person name="Jespersen J.S."/>
        </authorList>
    </citation>
    <scope>NUCLEOTIDE SEQUENCE</scope>
    <source>
        <tissue evidence="3">Brain</tissue>
    </source>
</reference>
<reference evidence="3" key="2">
    <citation type="submission" date="2016-06" db="EMBL/GenBank/DDBJ databases">
        <title>The genome of a short-lived fish provides insights into sex chromosome evolution and the genetic control of aging.</title>
        <authorList>
            <person name="Reichwald K."/>
            <person name="Felder M."/>
            <person name="Petzold A."/>
            <person name="Koch P."/>
            <person name="Groth M."/>
            <person name="Platzer M."/>
        </authorList>
    </citation>
    <scope>NUCLEOTIDE SEQUENCE</scope>
    <source>
        <tissue evidence="3">Brain</tissue>
    </source>
</reference>
<sequence length="327" mass="36595">GQSSPGGVVCHFLGTLEEDGGGTSDVNLYFSMEELRQAVHSGADTSPGRDGLGYLLLQHAGDLFLEEVLSLINTVWETGCLPAEWRHAVIIPFLKPGKPAGPPDSYRPIALTSVVCKVMERMVASRLVHFLEHRGVFAPYQCGFRLGCSTMDTVAPLELEVRRALANREVVLAVFLDIDHEMLWTDGLMMSLHRAGVWGRMWHWIRGFLSGRTIQVRVGSVLSESVKVENGVPQGSVISPVLFNVLINGLFESLAGIWGDPCLLIHHLLLKTHFYYVAFGHRLFLMLVLFFNFFNMCFLSLFIDCLCNFMILLFNVLYWSILFGQSL</sequence>
<evidence type="ECO:0000259" key="2">
    <source>
        <dbReference type="Pfam" id="PF00078"/>
    </source>
</evidence>
<keyword evidence="1" id="KW-0472">Membrane</keyword>
<dbReference type="SUPFAM" id="SSF56672">
    <property type="entry name" value="DNA/RNA polymerases"/>
    <property type="match status" value="1"/>
</dbReference>
<dbReference type="AlphaFoldDB" id="A0A1A7WWV0"/>
<feature type="transmembrane region" description="Helical" evidence="1">
    <location>
        <begin position="301"/>
        <end position="321"/>
    </location>
</feature>
<feature type="transmembrane region" description="Helical" evidence="1">
    <location>
        <begin position="274"/>
        <end position="294"/>
    </location>
</feature>
<dbReference type="PANTHER" id="PTHR19446">
    <property type="entry name" value="REVERSE TRANSCRIPTASES"/>
    <property type="match status" value="1"/>
</dbReference>
<feature type="domain" description="Reverse transcriptase" evidence="2">
    <location>
        <begin position="100"/>
        <end position="258"/>
    </location>
</feature>
<gene>
    <name evidence="3" type="primary">CR847511.1</name>
</gene>
<keyword evidence="1" id="KW-0812">Transmembrane</keyword>
<evidence type="ECO:0000256" key="1">
    <source>
        <dbReference type="SAM" id="Phobius"/>
    </source>
</evidence>
<keyword evidence="1" id="KW-1133">Transmembrane helix</keyword>
<dbReference type="EMBL" id="HADW01008770">
    <property type="protein sequence ID" value="SBP10170.1"/>
    <property type="molecule type" value="Transcribed_RNA"/>
</dbReference>